<feature type="coiled-coil region" evidence="6">
    <location>
        <begin position="996"/>
        <end position="1023"/>
    </location>
</feature>
<dbReference type="InterPro" id="IPR028745">
    <property type="entry name" value="AKAP9/Pericentrin"/>
</dbReference>
<dbReference type="GO" id="GO:0005737">
    <property type="term" value="C:cytoplasm"/>
    <property type="evidence" value="ECO:0007669"/>
    <property type="project" value="UniProtKB-ARBA"/>
</dbReference>
<evidence type="ECO:0000313" key="10">
    <source>
        <dbReference type="Proteomes" id="UP001153636"/>
    </source>
</evidence>
<dbReference type="EMBL" id="OV651815">
    <property type="protein sequence ID" value="CAH1108481.1"/>
    <property type="molecule type" value="Genomic_DNA"/>
</dbReference>
<evidence type="ECO:0000256" key="2">
    <source>
        <dbReference type="ARBA" id="ARBA00022490"/>
    </source>
</evidence>
<feature type="coiled-coil region" evidence="6">
    <location>
        <begin position="308"/>
        <end position="433"/>
    </location>
</feature>
<dbReference type="PANTHER" id="PTHR44981:SF2">
    <property type="entry name" value="PERICENTRIN-LIKE PROTEIN, ISOFORM F"/>
    <property type="match status" value="1"/>
</dbReference>
<feature type="domain" description="Pericentrin/AKAP-450 centrosomal targeting" evidence="8">
    <location>
        <begin position="1052"/>
        <end position="1121"/>
    </location>
</feature>
<keyword evidence="2" id="KW-0963">Cytoplasm</keyword>
<feature type="coiled-coil region" evidence="6">
    <location>
        <begin position="457"/>
        <end position="636"/>
    </location>
</feature>
<dbReference type="PANTHER" id="PTHR44981">
    <property type="entry name" value="PERICENTRIN-LIKE PROTEIN, ISOFORM F"/>
    <property type="match status" value="1"/>
</dbReference>
<keyword evidence="3" id="KW-0597">Phosphoprotein</keyword>
<organism evidence="9 10">
    <name type="scientific">Psylliodes chrysocephalus</name>
    <dbReference type="NCBI Taxonomy" id="3402493"/>
    <lineage>
        <taxon>Eukaryota</taxon>
        <taxon>Metazoa</taxon>
        <taxon>Ecdysozoa</taxon>
        <taxon>Arthropoda</taxon>
        <taxon>Hexapoda</taxon>
        <taxon>Insecta</taxon>
        <taxon>Pterygota</taxon>
        <taxon>Neoptera</taxon>
        <taxon>Endopterygota</taxon>
        <taxon>Coleoptera</taxon>
        <taxon>Polyphaga</taxon>
        <taxon>Cucujiformia</taxon>
        <taxon>Chrysomeloidea</taxon>
        <taxon>Chrysomelidae</taxon>
        <taxon>Galerucinae</taxon>
        <taxon>Alticini</taxon>
        <taxon>Psylliodes</taxon>
    </lineage>
</organism>
<sequence length="1275" mass="147746">MEECEVPLQQLARLKEKLIRHSRAEDAAMKRIRDLEMQVFRLKQEIEETTGERDYMKKQIQEQLVLISDFQIRLDEQRIRADNIEKQTNTSFELKIYDLQYEITSLREKLQQKEKALGNQQVLLTETQDRLRNIENELITSKDDELIVSMQREVEKLRADNAKMKTKIKSDASMLPNLVGNIISDKNTDMARLRSRLDDTEKLLEEYTSLKLDKKDLKTLASMKSNGTSLEELFSILDLSQADQLRRMEYSTMSTPSMFIQRKKKSDDSAVEPEISAIAGPGTTASQFQTRNSTEISHKKVHFEDGDVEDLKTEIENLKKLVESKDDVIKEYDAKLTLLNDLEGKIEKLQSALEETEKTLTAAKETFEKEQQELKDREKDLGVQLAEKKLALEMKQKQLEVLECDSKRKDETHKNLTRELKSLEKEIVTLKNANFKNVDRAIQVKNKEIEDLTVQLARKANVDIERLEQQLSEKNNEMSSLLKEIEQLTIDLGSSESRNKLLEASLTDKDNEMKKMNKELENKMTQIESMTGELTALKEKLNKKRKIIRDIQDAMDNQKKSLESMQEDQKKQRETIDILNEDADRYQNDICILKTEIKELKKEELKKQMDEMETQIEELNKERAHLMDLLNEKEKIISQMAEDSHQLHVNLMTIKTKIKEPGNIIDLGNKLRDEQRKTAELVQEIHNLKAQLMQFKNNDMTSSIDEIADQLKRELDHSNRMDSNILSAVSDQSLNSISDMHDVEVCKKALSKEKNNKKQLLQHVHILQSKIAALQVDLERERAALVQTRTEDAQCIEQLRIQLDSCLDSEAGYKKIFDEKNAENERLEKEVNELKVKNAQNSKSESTEYKQLPSKEAVELKQLRKDFETLQGEKNQLANELSHLKQSNLETESGYKCTKDILALEVQRKNKLEEKVQNFLAREKELKDCLMQKNLEMERVVDEMSQEKADLIKQKLELLERIKSQNQFSVQAPPSTPSPSEFFFKVQELNSALIDNKKFMDLIAKLTNEKKQLEIELDVAKNGSNRNANVQMSTNDLIARADYLFAKTLKLESVRKALIFQKRYLMQYLTSHQKECPISALPDPVVQRRQFRLEFTLKHRFRAAAFVVISLIRMKYLVRRWHSGVRIAEKINARHFKNASRRSVALAHAQSSPAHFQVGQPVSSQLFANLPTTATVAPTRNLNPFIIEAEKIDEERGSFTSEDRWSVREGRTEGGPWSGNTPPSKEKLNRMNFRSTESNRDDITPLRAPQLLAQFVERFDQMQEKLGFVVESNSS</sequence>
<reference evidence="9" key="1">
    <citation type="submission" date="2022-01" db="EMBL/GenBank/DDBJ databases">
        <authorList>
            <person name="King R."/>
        </authorList>
    </citation>
    <scope>NUCLEOTIDE SEQUENCE</scope>
</reference>
<feature type="compositionally biased region" description="Basic and acidic residues" evidence="7">
    <location>
        <begin position="1198"/>
        <end position="1212"/>
    </location>
</feature>
<feature type="region of interest" description="Disordered" evidence="7">
    <location>
        <begin position="259"/>
        <end position="291"/>
    </location>
</feature>
<feature type="coiled-coil region" evidence="6">
    <location>
        <begin position="671"/>
        <end position="698"/>
    </location>
</feature>
<dbReference type="GO" id="GO:0007165">
    <property type="term" value="P:signal transduction"/>
    <property type="evidence" value="ECO:0007669"/>
    <property type="project" value="InterPro"/>
</dbReference>
<evidence type="ECO:0000256" key="4">
    <source>
        <dbReference type="ARBA" id="ARBA00023054"/>
    </source>
</evidence>
<proteinExistence type="predicted"/>
<dbReference type="InterPro" id="IPR019528">
    <property type="entry name" value="PACT_domain"/>
</dbReference>
<keyword evidence="10" id="KW-1185">Reference proteome</keyword>
<name>A0A9P0CUJ3_9CUCU</name>
<keyword evidence="4 6" id="KW-0175">Coiled coil</keyword>
<dbReference type="GO" id="GO:0005813">
    <property type="term" value="C:centrosome"/>
    <property type="evidence" value="ECO:0007669"/>
    <property type="project" value="UniProtKB-SubCell"/>
</dbReference>
<evidence type="ECO:0000256" key="6">
    <source>
        <dbReference type="SAM" id="Coils"/>
    </source>
</evidence>
<feature type="region of interest" description="Disordered" evidence="7">
    <location>
        <begin position="1198"/>
        <end position="1224"/>
    </location>
</feature>
<feature type="coiled-coil region" evidence="6">
    <location>
        <begin position="771"/>
        <end position="961"/>
    </location>
</feature>
<feature type="coiled-coil region" evidence="6">
    <location>
        <begin position="25"/>
        <end position="210"/>
    </location>
</feature>
<evidence type="ECO:0000256" key="5">
    <source>
        <dbReference type="ARBA" id="ARBA00023212"/>
    </source>
</evidence>
<dbReference type="Proteomes" id="UP001153636">
    <property type="component" value="Chromosome 3"/>
</dbReference>
<protein>
    <recommendedName>
        <fullName evidence="8">Pericentrin/AKAP-450 centrosomal targeting domain-containing protein</fullName>
    </recommendedName>
</protein>
<evidence type="ECO:0000259" key="8">
    <source>
        <dbReference type="Pfam" id="PF10495"/>
    </source>
</evidence>
<evidence type="ECO:0000313" key="9">
    <source>
        <dbReference type="EMBL" id="CAH1108481.1"/>
    </source>
</evidence>
<dbReference type="AlphaFoldDB" id="A0A9P0CUJ3"/>
<gene>
    <name evidence="9" type="ORF">PSYICH_LOCUS8595</name>
</gene>
<evidence type="ECO:0000256" key="7">
    <source>
        <dbReference type="SAM" id="MobiDB-lite"/>
    </source>
</evidence>
<comment type="subcellular location">
    <subcellularLocation>
        <location evidence="1">Cytoplasm</location>
        <location evidence="1">Cytoskeleton</location>
        <location evidence="1">Microtubule organizing center</location>
        <location evidence="1">Centrosome</location>
    </subcellularLocation>
</comment>
<dbReference type="Pfam" id="PF10495">
    <property type="entry name" value="PACT_coil_coil"/>
    <property type="match status" value="1"/>
</dbReference>
<accession>A0A9P0CUJ3</accession>
<evidence type="ECO:0000256" key="1">
    <source>
        <dbReference type="ARBA" id="ARBA00004300"/>
    </source>
</evidence>
<evidence type="ECO:0000256" key="3">
    <source>
        <dbReference type="ARBA" id="ARBA00022553"/>
    </source>
</evidence>
<dbReference type="GO" id="GO:0060090">
    <property type="term" value="F:molecular adaptor activity"/>
    <property type="evidence" value="ECO:0007669"/>
    <property type="project" value="InterPro"/>
</dbReference>
<keyword evidence="5" id="KW-0206">Cytoskeleton</keyword>
<dbReference type="OrthoDB" id="2020852at2759"/>